<keyword evidence="1" id="KW-0418">Kinase</keyword>
<dbReference type="GO" id="GO:0016301">
    <property type="term" value="F:kinase activity"/>
    <property type="evidence" value="ECO:0007669"/>
    <property type="project" value="UniProtKB-KW"/>
</dbReference>
<dbReference type="EMBL" id="DRNO01000052">
    <property type="protein sequence ID" value="HFC03372.1"/>
    <property type="molecule type" value="Genomic_DNA"/>
</dbReference>
<evidence type="ECO:0000313" key="1">
    <source>
        <dbReference type="EMBL" id="HFC03372.1"/>
    </source>
</evidence>
<name>A0A7V2WLN2_9BACT</name>
<organism evidence="1">
    <name type="scientific">Nitratifractor salsuginis</name>
    <dbReference type="NCBI Taxonomy" id="269261"/>
    <lineage>
        <taxon>Bacteria</taxon>
        <taxon>Pseudomonadati</taxon>
        <taxon>Campylobacterota</taxon>
        <taxon>Epsilonproteobacteria</taxon>
        <taxon>Campylobacterales</taxon>
        <taxon>Sulfurovaceae</taxon>
        <taxon>Nitratifractor</taxon>
    </lineage>
</organism>
<dbReference type="Proteomes" id="UP000885722">
    <property type="component" value="Unassembled WGS sequence"/>
</dbReference>
<reference evidence="1" key="1">
    <citation type="journal article" date="2020" name="mSystems">
        <title>Genome- and Community-Level Interaction Insights into Carbon Utilization and Element Cycling Functions of Hydrothermarchaeota in Hydrothermal Sediment.</title>
        <authorList>
            <person name="Zhou Z."/>
            <person name="Liu Y."/>
            <person name="Xu W."/>
            <person name="Pan J."/>
            <person name="Luo Z.H."/>
            <person name="Li M."/>
        </authorList>
    </citation>
    <scope>NUCLEOTIDE SEQUENCE [LARGE SCALE GENOMIC DNA]</scope>
    <source>
        <strain evidence="1">HyVt-513</strain>
    </source>
</reference>
<gene>
    <name evidence="1" type="ORF">ENJ74_00740</name>
</gene>
<dbReference type="AlphaFoldDB" id="A0A7V2WLN2"/>
<sequence length="53" mass="5942">SADGIEERGIGYLLTVQARMKEALPKLSIPYLIVDAREEVETIHQKIVTYLGI</sequence>
<accession>A0A7V2WLN2</accession>
<keyword evidence="1" id="KW-0808">Transferase</keyword>
<protein>
    <submittedName>
        <fullName evidence="1">dTMP kinase</fullName>
    </submittedName>
</protein>
<proteinExistence type="predicted"/>
<comment type="caution">
    <text evidence="1">The sequence shown here is derived from an EMBL/GenBank/DDBJ whole genome shotgun (WGS) entry which is preliminary data.</text>
</comment>
<feature type="non-terminal residue" evidence="1">
    <location>
        <position position="1"/>
    </location>
</feature>